<evidence type="ECO:0000256" key="2">
    <source>
        <dbReference type="ARBA" id="ARBA00003852"/>
    </source>
</evidence>
<evidence type="ECO:0000256" key="10">
    <source>
        <dbReference type="ARBA" id="ARBA00023014"/>
    </source>
</evidence>
<dbReference type="AlphaFoldDB" id="A0A1H8B9R6"/>
<dbReference type="STRING" id="474960.SAMN05216180_1785"/>
<evidence type="ECO:0000256" key="3">
    <source>
        <dbReference type="ARBA" id="ARBA00009777"/>
    </source>
</evidence>
<dbReference type="CDD" id="cd01335">
    <property type="entry name" value="Radical_SAM"/>
    <property type="match status" value="1"/>
</dbReference>
<accession>A0A1H8B9R6</accession>
<comment type="similarity">
    <text evidence="3 12">Belongs to the organic radical-activating enzymes family.</text>
</comment>
<comment type="catalytic activity">
    <reaction evidence="11">
        <text>glycyl-[protein] + reduced [flavodoxin] + S-adenosyl-L-methionine = glycin-2-yl radical-[protein] + semiquinone [flavodoxin] + 5'-deoxyadenosine + L-methionine + H(+)</text>
        <dbReference type="Rhea" id="RHEA:61976"/>
        <dbReference type="Rhea" id="RHEA-COMP:10622"/>
        <dbReference type="Rhea" id="RHEA-COMP:14480"/>
        <dbReference type="Rhea" id="RHEA-COMP:15993"/>
        <dbReference type="Rhea" id="RHEA-COMP:15994"/>
        <dbReference type="ChEBI" id="CHEBI:15378"/>
        <dbReference type="ChEBI" id="CHEBI:17319"/>
        <dbReference type="ChEBI" id="CHEBI:29947"/>
        <dbReference type="ChEBI" id="CHEBI:32722"/>
        <dbReference type="ChEBI" id="CHEBI:57618"/>
        <dbReference type="ChEBI" id="CHEBI:57844"/>
        <dbReference type="ChEBI" id="CHEBI:59789"/>
        <dbReference type="ChEBI" id="CHEBI:140311"/>
    </reaction>
</comment>
<dbReference type="SFLD" id="SFLDS00029">
    <property type="entry name" value="Radical_SAM"/>
    <property type="match status" value="1"/>
</dbReference>
<dbReference type="PANTHER" id="PTHR30352:SF2">
    <property type="entry name" value="ANAEROBIC RIBONUCLEOSIDE-TRIPHOSPHATE REDUCTASE-ACTIVATING PROTEIN"/>
    <property type="match status" value="1"/>
</dbReference>
<evidence type="ECO:0000256" key="9">
    <source>
        <dbReference type="ARBA" id="ARBA00023004"/>
    </source>
</evidence>
<evidence type="ECO:0000256" key="12">
    <source>
        <dbReference type="PIRNR" id="PIRNR000368"/>
    </source>
</evidence>
<organism evidence="13 14">
    <name type="scientific">Hydrogenoanaerobacterium saccharovorans</name>
    <dbReference type="NCBI Taxonomy" id="474960"/>
    <lineage>
        <taxon>Bacteria</taxon>
        <taxon>Bacillati</taxon>
        <taxon>Bacillota</taxon>
        <taxon>Clostridia</taxon>
        <taxon>Eubacteriales</taxon>
        <taxon>Oscillospiraceae</taxon>
        <taxon>Hydrogenoanaerobacterium</taxon>
    </lineage>
</organism>
<name>A0A1H8B9R6_9FIRM</name>
<keyword evidence="8 12" id="KW-0560">Oxidoreductase</keyword>
<keyword evidence="10" id="KW-0411">Iron-sulfur</keyword>
<evidence type="ECO:0000256" key="5">
    <source>
        <dbReference type="ARBA" id="ARBA00022485"/>
    </source>
</evidence>
<dbReference type="GO" id="GO:0051539">
    <property type="term" value="F:4 iron, 4 sulfur cluster binding"/>
    <property type="evidence" value="ECO:0007669"/>
    <property type="project" value="UniProtKB-KW"/>
</dbReference>
<dbReference type="PROSITE" id="PS01087">
    <property type="entry name" value="RADICAL_ACTIVATING"/>
    <property type="match status" value="1"/>
</dbReference>
<dbReference type="InterPro" id="IPR012837">
    <property type="entry name" value="NrdG"/>
</dbReference>
<dbReference type="SUPFAM" id="SSF102114">
    <property type="entry name" value="Radical SAM enzymes"/>
    <property type="match status" value="1"/>
</dbReference>
<dbReference type="NCBIfam" id="TIGR02491">
    <property type="entry name" value="NrdG"/>
    <property type="match status" value="1"/>
</dbReference>
<dbReference type="SFLD" id="SFLDG01066">
    <property type="entry name" value="organic_radical-activating_enz"/>
    <property type="match status" value="1"/>
</dbReference>
<evidence type="ECO:0000256" key="1">
    <source>
        <dbReference type="ARBA" id="ARBA00001966"/>
    </source>
</evidence>
<dbReference type="SFLD" id="SFLDF00299">
    <property type="entry name" value="anaerobic_ribonucleoside-triph"/>
    <property type="match status" value="1"/>
</dbReference>
<gene>
    <name evidence="13" type="ORF">SAMN05216180_1785</name>
</gene>
<keyword evidence="14" id="KW-1185">Reference proteome</keyword>
<dbReference type="Pfam" id="PF13353">
    <property type="entry name" value="Fer4_12"/>
    <property type="match status" value="1"/>
</dbReference>
<dbReference type="Proteomes" id="UP000199158">
    <property type="component" value="Unassembled WGS sequence"/>
</dbReference>
<evidence type="ECO:0000256" key="11">
    <source>
        <dbReference type="ARBA" id="ARBA00047365"/>
    </source>
</evidence>
<keyword evidence="5" id="KW-0004">4Fe-4S</keyword>
<dbReference type="GO" id="GO:0004748">
    <property type="term" value="F:ribonucleoside-diphosphate reductase activity, thioredoxin disulfide as acceptor"/>
    <property type="evidence" value="ECO:0007669"/>
    <property type="project" value="TreeGrafter"/>
</dbReference>
<comment type="cofactor">
    <cofactor evidence="1">
        <name>[4Fe-4S] cluster</name>
        <dbReference type="ChEBI" id="CHEBI:49883"/>
    </cofactor>
</comment>
<dbReference type="RefSeq" id="WP_092753695.1">
    <property type="nucleotide sequence ID" value="NZ_FOCG01000001.1"/>
</dbReference>
<evidence type="ECO:0000256" key="4">
    <source>
        <dbReference type="ARBA" id="ARBA00014281"/>
    </source>
</evidence>
<evidence type="ECO:0000313" key="14">
    <source>
        <dbReference type="Proteomes" id="UP000199158"/>
    </source>
</evidence>
<evidence type="ECO:0000256" key="6">
    <source>
        <dbReference type="ARBA" id="ARBA00022691"/>
    </source>
</evidence>
<dbReference type="InterPro" id="IPR034457">
    <property type="entry name" value="Organic_radical-activating"/>
</dbReference>
<dbReference type="SFLD" id="SFLDG01063">
    <property type="entry name" value="activating_enzymes__group_1"/>
    <property type="match status" value="1"/>
</dbReference>
<dbReference type="InterPro" id="IPR007197">
    <property type="entry name" value="rSAM"/>
</dbReference>
<dbReference type="EC" id="1.97.1.-" evidence="12"/>
<dbReference type="PANTHER" id="PTHR30352">
    <property type="entry name" value="PYRUVATE FORMATE-LYASE-ACTIVATING ENZYME"/>
    <property type="match status" value="1"/>
</dbReference>
<sequence length="169" mass="18605">MDTTIRIAGIVRESIVDGPGIRLVVFTQGCPHHCEGCHNPQSHDFEAGYDCELGKITAQLDKNPLLSGVTFSGGEPFCQPQALHELALEVKKRGLSLMTYSGYTYEQLVAMAKTNAAVGQLLDDTDILVDGRFVLAERDLTLTFRGSRNQRIIDMAKTNTSKQVVTMQF</sequence>
<dbReference type="EMBL" id="FOCG01000001">
    <property type="protein sequence ID" value="SEM79446.1"/>
    <property type="molecule type" value="Genomic_DNA"/>
</dbReference>
<protein>
    <recommendedName>
        <fullName evidence="4 12">Anaerobic ribonucleoside-triphosphate reductase-activating protein</fullName>
        <ecNumber evidence="12">1.97.1.-</ecNumber>
    </recommendedName>
</protein>
<dbReference type="GO" id="GO:0046872">
    <property type="term" value="F:metal ion binding"/>
    <property type="evidence" value="ECO:0007669"/>
    <property type="project" value="UniProtKB-KW"/>
</dbReference>
<dbReference type="OrthoDB" id="9782387at2"/>
<keyword evidence="9" id="KW-0408">Iron</keyword>
<dbReference type="InterPro" id="IPR013785">
    <property type="entry name" value="Aldolase_TIM"/>
</dbReference>
<dbReference type="InterPro" id="IPR058240">
    <property type="entry name" value="rSAM_sf"/>
</dbReference>
<proteinExistence type="inferred from homology"/>
<evidence type="ECO:0000256" key="8">
    <source>
        <dbReference type="ARBA" id="ARBA00023002"/>
    </source>
</evidence>
<dbReference type="PIRSF" id="PIRSF000368">
    <property type="entry name" value="NrdG"/>
    <property type="match status" value="1"/>
</dbReference>
<keyword evidence="7" id="KW-0479">Metal-binding</keyword>
<keyword evidence="6" id="KW-0949">S-adenosyl-L-methionine</keyword>
<dbReference type="GO" id="GO:0043365">
    <property type="term" value="F:[formate-C-acetyltransferase]-activating enzyme activity"/>
    <property type="evidence" value="ECO:0007669"/>
    <property type="project" value="InterPro"/>
</dbReference>
<reference evidence="13 14" key="1">
    <citation type="submission" date="2016-10" db="EMBL/GenBank/DDBJ databases">
        <authorList>
            <person name="de Groot N.N."/>
        </authorList>
    </citation>
    <scope>NUCLEOTIDE SEQUENCE [LARGE SCALE GENOMIC DNA]</scope>
    <source>
        <strain evidence="13 14">CGMCC 1.5070</strain>
    </source>
</reference>
<evidence type="ECO:0000256" key="7">
    <source>
        <dbReference type="ARBA" id="ARBA00022723"/>
    </source>
</evidence>
<evidence type="ECO:0000313" key="13">
    <source>
        <dbReference type="EMBL" id="SEM79446.1"/>
    </source>
</evidence>
<dbReference type="InterPro" id="IPR001989">
    <property type="entry name" value="Radical_activat_CS"/>
</dbReference>
<comment type="function">
    <text evidence="2 12">Activation of anaerobic ribonucleoside-triphosphate reductase under anaerobic conditions by generation of an organic free radical, using S-adenosylmethionine and reduced flavodoxin as cosubstrates to produce 5'-deoxy-adenosine.</text>
</comment>
<dbReference type="Gene3D" id="3.20.20.70">
    <property type="entry name" value="Aldolase class I"/>
    <property type="match status" value="1"/>
</dbReference>